<organism evidence="2 3">
    <name type="scientific">Oreochromis aureus</name>
    <name type="common">Israeli tilapia</name>
    <name type="synonym">Chromis aureus</name>
    <dbReference type="NCBI Taxonomy" id="47969"/>
    <lineage>
        <taxon>Eukaryota</taxon>
        <taxon>Metazoa</taxon>
        <taxon>Chordata</taxon>
        <taxon>Craniata</taxon>
        <taxon>Vertebrata</taxon>
        <taxon>Euteleostomi</taxon>
        <taxon>Actinopterygii</taxon>
        <taxon>Neopterygii</taxon>
        <taxon>Teleostei</taxon>
        <taxon>Neoteleostei</taxon>
        <taxon>Acanthomorphata</taxon>
        <taxon>Ovalentaria</taxon>
        <taxon>Cichlomorphae</taxon>
        <taxon>Cichliformes</taxon>
        <taxon>Cichlidae</taxon>
        <taxon>African cichlids</taxon>
        <taxon>Pseudocrenilabrinae</taxon>
        <taxon>Oreochromini</taxon>
        <taxon>Oreochromis</taxon>
    </lineage>
</organism>
<dbReference type="AlphaFoldDB" id="A0A668RLA5"/>
<keyword evidence="3" id="KW-1185">Reference proteome</keyword>
<keyword evidence="1" id="KW-0732">Signal</keyword>
<proteinExistence type="predicted"/>
<feature type="signal peptide" evidence="1">
    <location>
        <begin position="1"/>
        <end position="20"/>
    </location>
</feature>
<dbReference type="Ensembl" id="ENSOABT00000005315.2">
    <property type="protein sequence ID" value="ENSOABP00000005132.1"/>
    <property type="gene ID" value="ENSOABG00000002893.2"/>
</dbReference>
<dbReference type="OMA" id="GCPTCPI"/>
<reference evidence="2" key="1">
    <citation type="submission" date="2025-08" db="UniProtKB">
        <authorList>
            <consortium name="Ensembl"/>
        </authorList>
    </citation>
    <scope>IDENTIFICATION</scope>
</reference>
<reference evidence="2" key="2">
    <citation type="submission" date="2025-09" db="UniProtKB">
        <authorList>
            <consortium name="Ensembl"/>
        </authorList>
    </citation>
    <scope>IDENTIFICATION</scope>
</reference>
<feature type="chain" id="PRO_5025433024" evidence="1">
    <location>
        <begin position="21"/>
        <end position="58"/>
    </location>
</feature>
<evidence type="ECO:0000256" key="1">
    <source>
        <dbReference type="SAM" id="SignalP"/>
    </source>
</evidence>
<dbReference type="Proteomes" id="UP000472276">
    <property type="component" value="Unassembled WGS sequence"/>
</dbReference>
<accession>A0A668RLA5</accession>
<evidence type="ECO:0000313" key="3">
    <source>
        <dbReference type="Proteomes" id="UP000472276"/>
    </source>
</evidence>
<protein>
    <submittedName>
        <fullName evidence="2">Uncharacterized protein</fullName>
    </submittedName>
</protein>
<evidence type="ECO:0000313" key="2">
    <source>
        <dbReference type="Ensembl" id="ENSOABP00000005132.1"/>
    </source>
</evidence>
<sequence>AVSIHNLSLVLFVHLFGCPTCPLSPSRFQKACCSLQICRSPFFDMSTCHLGYLLSVMP</sequence>
<name>A0A668RLA5_OREAU</name>